<dbReference type="EMBL" id="JBHTCM010000006">
    <property type="protein sequence ID" value="MFC7332731.1"/>
    <property type="molecule type" value="Genomic_DNA"/>
</dbReference>
<dbReference type="InterPro" id="IPR019489">
    <property type="entry name" value="Clp_ATPase_C"/>
</dbReference>
<evidence type="ECO:0000256" key="6">
    <source>
        <dbReference type="ARBA" id="ARBA00022840"/>
    </source>
</evidence>
<dbReference type="PROSITE" id="PS00870">
    <property type="entry name" value="CLPAB_1"/>
    <property type="match status" value="1"/>
</dbReference>
<organism evidence="16 17">
    <name type="scientific">Rhodocista pekingensis</name>
    <dbReference type="NCBI Taxonomy" id="201185"/>
    <lineage>
        <taxon>Bacteria</taxon>
        <taxon>Pseudomonadati</taxon>
        <taxon>Pseudomonadota</taxon>
        <taxon>Alphaproteobacteria</taxon>
        <taxon>Rhodospirillales</taxon>
        <taxon>Azospirillaceae</taxon>
        <taxon>Rhodocista</taxon>
    </lineage>
</organism>
<dbReference type="SMART" id="SM00382">
    <property type="entry name" value="AAA"/>
    <property type="match status" value="2"/>
</dbReference>
<dbReference type="Gene3D" id="3.40.50.300">
    <property type="entry name" value="P-loop containing nucleotide triphosphate hydrolases"/>
    <property type="match status" value="3"/>
</dbReference>
<feature type="coiled-coil region" evidence="13">
    <location>
        <begin position="414"/>
        <end position="494"/>
    </location>
</feature>
<protein>
    <recommendedName>
        <fullName evidence="3 13">Chaperone protein ClpB</fullName>
    </recommendedName>
</protein>
<evidence type="ECO:0000256" key="8">
    <source>
        <dbReference type="ARBA" id="ARBA00023186"/>
    </source>
</evidence>
<dbReference type="Pfam" id="PF17871">
    <property type="entry name" value="AAA_lid_9"/>
    <property type="match status" value="1"/>
</dbReference>
<keyword evidence="13" id="KW-0963">Cytoplasm</keyword>
<keyword evidence="7 13" id="KW-0175">Coiled coil</keyword>
<evidence type="ECO:0000256" key="9">
    <source>
        <dbReference type="ARBA" id="ARBA00025613"/>
    </source>
</evidence>
<evidence type="ECO:0000256" key="4">
    <source>
        <dbReference type="ARBA" id="ARBA00022737"/>
    </source>
</evidence>
<evidence type="ECO:0000256" key="13">
    <source>
        <dbReference type="RuleBase" id="RU362034"/>
    </source>
</evidence>
<evidence type="ECO:0000256" key="7">
    <source>
        <dbReference type="ARBA" id="ARBA00023054"/>
    </source>
</evidence>
<dbReference type="Pfam" id="PF00004">
    <property type="entry name" value="AAA"/>
    <property type="match status" value="1"/>
</dbReference>
<dbReference type="NCBIfam" id="TIGR03346">
    <property type="entry name" value="chaperone_ClpB"/>
    <property type="match status" value="1"/>
</dbReference>
<dbReference type="PROSITE" id="PS00871">
    <property type="entry name" value="CLPAB_2"/>
    <property type="match status" value="1"/>
</dbReference>
<keyword evidence="4 11" id="KW-0677">Repeat</keyword>
<evidence type="ECO:0000313" key="17">
    <source>
        <dbReference type="Proteomes" id="UP001596456"/>
    </source>
</evidence>
<evidence type="ECO:0000256" key="3">
    <source>
        <dbReference type="ARBA" id="ARBA00017574"/>
    </source>
</evidence>
<sequence>MDFKKYTERAQGFVQAAQALALRSGHQQLAPEHMLKVLLDDEEGLAANLIRAAGGDPARALAGVERELARIPKVEGPGAGGVALSRELARVFATAEEVAQKAGDSFVTAERLLLAIALTTGTPAAKALADAAVTPQGLNGAINEIRKGRTADSANAEQSYDALKKYARDLTQAAREQKLDPVIGRDEEIRRTIQVLARRTKNNPVLIGEPGVGKTAIVEGLAQRIVNGDVPEGLKRKRILSLDLGALVAGAKFRGEFEERLKGVLQEIQAAAGEIVVFIDELHTLVGAGKAEGAMDASNMLKPMLARGELHCVGATTLDEYRKYIEKDAALARRFQPVFVDEPSVEDTISILRGLKEKYEVHHGVRITDGAIVAAATLSNRYITDRFLPDKAIDLIDEAASRLRMVVDSKPEAIDELDRSIIRLKIEREALKRETDSASRERLEKLEEELSALEQRSAELTAQWQAEKETLTGAQKLKEQLEAARAELDQAQRAGNWARAGELTYGVIPELEKKLAGAQEANQHRMLNEEVRDQDIAAVVSRWTGIPVDRMLAGEREKLLKMEERLRTRVVGQDEAIVAVSNAVRRARAGLQDPNRPIGSFLFLGPTGVGKTELTKALAGFLFDDETAMVRLDMSEYMEKHSVARMIGAPPGYVGYEEGGALTEAVRRRPYQVILFDEVEKAHPDVFNVLLQVLDDGRLTDGQGRTVDFRNTLIVMTSNLGSQFLAELPEGADSAAARAQVMEVVRGAFRPEFLNRLDEILLFHRLSREHMTGIVDIQLDRLRRMLADRNITLELDEAALRWLADAGYDPVYGARPLKRVIQRELQNPLATRILEGRIADGQTVPVTAGPDGLLIDGESVDDSMPPPAGRWGGPSRPTTLH</sequence>
<dbReference type="InterPro" id="IPR036628">
    <property type="entry name" value="Clp_N_dom_sf"/>
</dbReference>
<comment type="subcellular location">
    <subcellularLocation>
        <location evidence="1 13">Cytoplasm</location>
    </subcellularLocation>
</comment>
<dbReference type="SMART" id="SM01086">
    <property type="entry name" value="ClpB_D2-small"/>
    <property type="match status" value="1"/>
</dbReference>
<dbReference type="RefSeq" id="WP_377357332.1">
    <property type="nucleotide sequence ID" value="NZ_JBHTCM010000006.1"/>
</dbReference>
<dbReference type="PANTHER" id="PTHR11638:SF18">
    <property type="entry name" value="HEAT SHOCK PROTEIN 104"/>
    <property type="match status" value="1"/>
</dbReference>
<comment type="subunit">
    <text evidence="10">Homohexamer. The oligomerization is ATP-dependent.</text>
</comment>
<dbReference type="Gene3D" id="1.10.1780.10">
    <property type="entry name" value="Clp, N-terminal domain"/>
    <property type="match status" value="1"/>
</dbReference>
<comment type="similarity">
    <text evidence="2 12">Belongs to the ClpA/ClpB family.</text>
</comment>
<evidence type="ECO:0000256" key="1">
    <source>
        <dbReference type="ARBA" id="ARBA00004496"/>
    </source>
</evidence>
<dbReference type="InterPro" id="IPR003593">
    <property type="entry name" value="AAA+_ATPase"/>
</dbReference>
<evidence type="ECO:0000256" key="12">
    <source>
        <dbReference type="RuleBase" id="RU004432"/>
    </source>
</evidence>
<dbReference type="InterPro" id="IPR004176">
    <property type="entry name" value="Clp_R_N"/>
</dbReference>
<keyword evidence="6 12" id="KW-0067">ATP-binding</keyword>
<keyword evidence="17" id="KW-1185">Reference proteome</keyword>
<comment type="caution">
    <text evidence="16">The sequence shown here is derived from an EMBL/GenBank/DDBJ whole genome shotgun (WGS) entry which is preliminary data.</text>
</comment>
<dbReference type="PROSITE" id="PS51903">
    <property type="entry name" value="CLP_R"/>
    <property type="match status" value="1"/>
</dbReference>
<gene>
    <name evidence="13 16" type="primary">clpB</name>
    <name evidence="16" type="ORF">ACFQPS_06115</name>
</gene>
<proteinExistence type="inferred from homology"/>
<feature type="region of interest" description="Disordered" evidence="14">
    <location>
        <begin position="850"/>
        <end position="881"/>
    </location>
</feature>
<name>A0ABW2KRV6_9PROT</name>
<evidence type="ECO:0000256" key="10">
    <source>
        <dbReference type="ARBA" id="ARBA00026057"/>
    </source>
</evidence>
<keyword evidence="8 12" id="KW-0143">Chaperone</keyword>
<dbReference type="Pfam" id="PF10431">
    <property type="entry name" value="ClpB_D2-small"/>
    <property type="match status" value="1"/>
</dbReference>
<dbReference type="Pfam" id="PF02861">
    <property type="entry name" value="Clp_N"/>
    <property type="match status" value="1"/>
</dbReference>
<feature type="domain" description="Clp R" evidence="15">
    <location>
        <begin position="3"/>
        <end position="148"/>
    </location>
</feature>
<dbReference type="InterPro" id="IPR028299">
    <property type="entry name" value="ClpA/B_CS2"/>
</dbReference>
<dbReference type="PANTHER" id="PTHR11638">
    <property type="entry name" value="ATP-DEPENDENT CLP PROTEASE"/>
    <property type="match status" value="1"/>
</dbReference>
<dbReference type="InterPro" id="IPR018368">
    <property type="entry name" value="ClpA/B_CS1"/>
</dbReference>
<dbReference type="Pfam" id="PF07724">
    <property type="entry name" value="AAA_2"/>
    <property type="match status" value="1"/>
</dbReference>
<evidence type="ECO:0000256" key="14">
    <source>
        <dbReference type="SAM" id="MobiDB-lite"/>
    </source>
</evidence>
<keyword evidence="13" id="KW-0346">Stress response</keyword>
<dbReference type="InterPro" id="IPR001270">
    <property type="entry name" value="ClpA/B"/>
</dbReference>
<comment type="subunit">
    <text evidence="13">Homohexamer; The oligomerization is ATP-dependent.</text>
</comment>
<reference evidence="17" key="1">
    <citation type="journal article" date="2019" name="Int. J. Syst. Evol. Microbiol.">
        <title>The Global Catalogue of Microorganisms (GCM) 10K type strain sequencing project: providing services to taxonomists for standard genome sequencing and annotation.</title>
        <authorList>
            <consortium name="The Broad Institute Genomics Platform"/>
            <consortium name="The Broad Institute Genome Sequencing Center for Infectious Disease"/>
            <person name="Wu L."/>
            <person name="Ma J."/>
        </authorList>
    </citation>
    <scope>NUCLEOTIDE SEQUENCE [LARGE SCALE GENOMIC DNA]</scope>
    <source>
        <strain evidence="17">CGMCC 1.16275</strain>
    </source>
</reference>
<dbReference type="PRINTS" id="PR00300">
    <property type="entry name" value="CLPPROTEASEA"/>
</dbReference>
<dbReference type="SUPFAM" id="SSF81923">
    <property type="entry name" value="Double Clp-N motif"/>
    <property type="match status" value="1"/>
</dbReference>
<dbReference type="Proteomes" id="UP001596456">
    <property type="component" value="Unassembled WGS sequence"/>
</dbReference>
<dbReference type="InterPro" id="IPR017730">
    <property type="entry name" value="Chaperonin_ClpB"/>
</dbReference>
<dbReference type="CDD" id="cd00009">
    <property type="entry name" value="AAA"/>
    <property type="match status" value="1"/>
</dbReference>
<dbReference type="InterPro" id="IPR050130">
    <property type="entry name" value="ClpA_ClpB"/>
</dbReference>
<dbReference type="Gene3D" id="1.10.8.60">
    <property type="match status" value="1"/>
</dbReference>
<dbReference type="InterPro" id="IPR003959">
    <property type="entry name" value="ATPase_AAA_core"/>
</dbReference>
<evidence type="ECO:0000256" key="2">
    <source>
        <dbReference type="ARBA" id="ARBA00008675"/>
    </source>
</evidence>
<dbReference type="CDD" id="cd19499">
    <property type="entry name" value="RecA-like_ClpB_Hsp104-like"/>
    <property type="match status" value="1"/>
</dbReference>
<dbReference type="InterPro" id="IPR027417">
    <property type="entry name" value="P-loop_NTPase"/>
</dbReference>
<comment type="function">
    <text evidence="9">Part of a stress-induced multi-chaperone system, it is involved in the recovery of the cell from heat-induced damage, in cooperation with DnaK, DnaJ and GrpE. Acts before DnaK, in the processing of protein aggregates. Protein binding stimulates the ATPase activity; ATP hydrolysis unfolds the denatured protein aggregates, which probably helps expose new hydrophobic binding sites on the surface of ClpB-bound aggregates, contributing to the solubilization and refolding of denatured protein aggregates by DnaK.</text>
</comment>
<evidence type="ECO:0000259" key="15">
    <source>
        <dbReference type="PROSITE" id="PS51903"/>
    </source>
</evidence>
<evidence type="ECO:0000256" key="5">
    <source>
        <dbReference type="ARBA" id="ARBA00022741"/>
    </source>
</evidence>
<accession>A0ABW2KRV6</accession>
<evidence type="ECO:0000256" key="11">
    <source>
        <dbReference type="PROSITE-ProRule" id="PRU01251"/>
    </source>
</evidence>
<dbReference type="InterPro" id="IPR041546">
    <property type="entry name" value="ClpA/ClpB_AAA_lid"/>
</dbReference>
<evidence type="ECO:0000313" key="16">
    <source>
        <dbReference type="EMBL" id="MFC7332731.1"/>
    </source>
</evidence>
<dbReference type="SUPFAM" id="SSF52540">
    <property type="entry name" value="P-loop containing nucleoside triphosphate hydrolases"/>
    <property type="match status" value="2"/>
</dbReference>
<keyword evidence="5 12" id="KW-0547">Nucleotide-binding</keyword>